<gene>
    <name evidence="1" type="ORF">CLOSTASPAR_05458</name>
</gene>
<dbReference type="HOGENOM" id="CLU_3133942_0_0_9"/>
<dbReference type="EMBL" id="ACCJ01000447">
    <property type="protein sequence ID" value="EEG52500.1"/>
    <property type="molecule type" value="Genomic_DNA"/>
</dbReference>
<keyword evidence="2" id="KW-1185">Reference proteome</keyword>
<reference evidence="1 2" key="2">
    <citation type="submission" date="2009-02" db="EMBL/GenBank/DDBJ databases">
        <title>Draft genome sequence of Clostridium asparagiforme (DSM 15981).</title>
        <authorList>
            <person name="Sudarsanam P."/>
            <person name="Ley R."/>
            <person name="Guruge J."/>
            <person name="Turnbaugh P.J."/>
            <person name="Mahowald M."/>
            <person name="Liep D."/>
            <person name="Gordon J."/>
        </authorList>
    </citation>
    <scope>NUCLEOTIDE SEQUENCE [LARGE SCALE GENOMIC DNA]</scope>
    <source>
        <strain evidence="1 2">DSM 15981</strain>
    </source>
</reference>
<organism evidence="1 2">
    <name type="scientific">[Clostridium] asparagiforme DSM 15981</name>
    <dbReference type="NCBI Taxonomy" id="518636"/>
    <lineage>
        <taxon>Bacteria</taxon>
        <taxon>Bacillati</taxon>
        <taxon>Bacillota</taxon>
        <taxon>Clostridia</taxon>
        <taxon>Lachnospirales</taxon>
        <taxon>Lachnospiraceae</taxon>
        <taxon>Enterocloster</taxon>
    </lineage>
</organism>
<name>C0D860_9FIRM</name>
<proteinExistence type="predicted"/>
<accession>C0D860</accession>
<evidence type="ECO:0000313" key="1">
    <source>
        <dbReference type="EMBL" id="EEG52500.1"/>
    </source>
</evidence>
<protein>
    <submittedName>
        <fullName evidence="1">Uncharacterized protein</fullName>
    </submittedName>
</protein>
<dbReference type="AlphaFoldDB" id="C0D860"/>
<evidence type="ECO:0000313" key="2">
    <source>
        <dbReference type="Proteomes" id="UP000004756"/>
    </source>
</evidence>
<dbReference type="Proteomes" id="UP000004756">
    <property type="component" value="Unassembled WGS sequence"/>
</dbReference>
<reference evidence="1 2" key="1">
    <citation type="submission" date="2009-01" db="EMBL/GenBank/DDBJ databases">
        <authorList>
            <person name="Fulton L."/>
            <person name="Clifton S."/>
            <person name="Fulton B."/>
            <person name="Xu J."/>
            <person name="Minx P."/>
            <person name="Pepin K.H."/>
            <person name="Johnson M."/>
            <person name="Bhonagiri V."/>
            <person name="Nash W.E."/>
            <person name="Mardis E.R."/>
            <person name="Wilson R.K."/>
        </authorList>
    </citation>
    <scope>NUCLEOTIDE SEQUENCE [LARGE SCALE GENOMIC DNA]</scope>
    <source>
        <strain evidence="1 2">DSM 15981</strain>
    </source>
</reference>
<sequence length="49" mass="5412">MKKMPVCKTPGTWEGEFFMCGGSAEKIFRAGDYDFQETEKGPILAPPKG</sequence>
<comment type="caution">
    <text evidence="1">The sequence shown here is derived from an EMBL/GenBank/DDBJ whole genome shotgun (WGS) entry which is preliminary data.</text>
</comment>